<feature type="domain" description="SHSP" evidence="3">
    <location>
        <begin position="43"/>
        <end position="156"/>
    </location>
</feature>
<keyword evidence="5" id="KW-1185">Reference proteome</keyword>
<dbReference type="InterPro" id="IPR002068">
    <property type="entry name" value="A-crystallin/Hsp20_dom"/>
</dbReference>
<dbReference type="SUPFAM" id="SSF49764">
    <property type="entry name" value="HSP20-like chaperones"/>
    <property type="match status" value="1"/>
</dbReference>
<dbReference type="PANTHER" id="PTHR11527">
    <property type="entry name" value="HEAT-SHOCK PROTEIN 20 FAMILY MEMBER"/>
    <property type="match status" value="1"/>
</dbReference>
<evidence type="ECO:0000256" key="2">
    <source>
        <dbReference type="RuleBase" id="RU003616"/>
    </source>
</evidence>
<organism evidence="4 5">
    <name type="scientific">Bdellovibrio svalbardensis</name>
    <dbReference type="NCBI Taxonomy" id="2972972"/>
    <lineage>
        <taxon>Bacteria</taxon>
        <taxon>Pseudomonadati</taxon>
        <taxon>Bdellovibrionota</taxon>
        <taxon>Bdellovibrionia</taxon>
        <taxon>Bdellovibrionales</taxon>
        <taxon>Pseudobdellovibrionaceae</taxon>
        <taxon>Bdellovibrio</taxon>
    </lineage>
</organism>
<dbReference type="InterPro" id="IPR031107">
    <property type="entry name" value="Small_HSP"/>
</dbReference>
<dbReference type="PROSITE" id="PS01031">
    <property type="entry name" value="SHSP"/>
    <property type="match status" value="1"/>
</dbReference>
<proteinExistence type="inferred from homology"/>
<dbReference type="Proteomes" id="UP001152321">
    <property type="component" value="Unassembled WGS sequence"/>
</dbReference>
<evidence type="ECO:0000313" key="4">
    <source>
        <dbReference type="EMBL" id="MDG0815812.1"/>
    </source>
</evidence>
<dbReference type="InterPro" id="IPR008978">
    <property type="entry name" value="HSP20-like_chaperone"/>
</dbReference>
<name>A0ABT6DG45_9BACT</name>
<dbReference type="Gene3D" id="2.60.40.790">
    <property type="match status" value="1"/>
</dbReference>
<gene>
    <name evidence="4" type="ORF">NWE73_05530</name>
</gene>
<dbReference type="RefSeq" id="WP_277577291.1">
    <property type="nucleotide sequence ID" value="NZ_JANRMI010000002.1"/>
</dbReference>
<comment type="similarity">
    <text evidence="1 2">Belongs to the small heat shock protein (HSP20) family.</text>
</comment>
<reference evidence="4" key="1">
    <citation type="submission" date="2022-08" db="EMBL/GenBank/DDBJ databases">
        <title>Novel Bdellovibrio Species Isolated from Svalbard: Designation Bdellovibrio svalbardensis.</title>
        <authorList>
            <person name="Mitchell R.J."/>
            <person name="Choi S.Y."/>
        </authorList>
    </citation>
    <scope>NUCLEOTIDE SEQUENCE</scope>
    <source>
        <strain evidence="4">PAP01</strain>
    </source>
</reference>
<evidence type="ECO:0000256" key="1">
    <source>
        <dbReference type="PROSITE-ProRule" id="PRU00285"/>
    </source>
</evidence>
<accession>A0ABT6DG45</accession>
<evidence type="ECO:0000313" key="5">
    <source>
        <dbReference type="Proteomes" id="UP001152321"/>
    </source>
</evidence>
<evidence type="ECO:0000259" key="3">
    <source>
        <dbReference type="PROSITE" id="PS01031"/>
    </source>
</evidence>
<dbReference type="EMBL" id="JANRMI010000002">
    <property type="protein sequence ID" value="MDG0815812.1"/>
    <property type="molecule type" value="Genomic_DNA"/>
</dbReference>
<dbReference type="CDD" id="cd06464">
    <property type="entry name" value="ACD_sHsps-like"/>
    <property type="match status" value="1"/>
</dbReference>
<sequence length="180" mass="20610">MRMLSPLSTDWTWSRRNLSPDRMVDVFSDFDRIVDGFLRPTYASTVNFQPSCDIHESKDHYLVSFDMPGVRKEDIKIEVQGNNLVISGERQREVKQQDGEATLYHERAYGKFERTFVMPTSINLEKIEAHYENGVLNVALPKAESAKGRTIQIQTGQDSIFSKLLGPKKEAKELKDVKVS</sequence>
<protein>
    <submittedName>
        <fullName evidence="4">Hsp20/alpha crystallin family protein</fullName>
    </submittedName>
</protein>
<dbReference type="Pfam" id="PF00011">
    <property type="entry name" value="HSP20"/>
    <property type="match status" value="1"/>
</dbReference>
<comment type="caution">
    <text evidence="4">The sequence shown here is derived from an EMBL/GenBank/DDBJ whole genome shotgun (WGS) entry which is preliminary data.</text>
</comment>